<accession>A0A8T1K9B6</accession>
<dbReference type="AlphaFoldDB" id="A0A8T1K9B6"/>
<comment type="caution">
    <text evidence="1">The sequence shown here is derived from an EMBL/GenBank/DDBJ whole genome shotgun (WGS) entry which is preliminary data.</text>
</comment>
<sequence length="82" mass="9330">MDMLESDGWTVKFGRVNSQSVCWQRKDCMKLLLVKSNRRYRLKATAVAINRVPSLQAGEQCSQSDSKKIALLKKTRAASLER</sequence>
<evidence type="ECO:0000313" key="2">
    <source>
        <dbReference type="Proteomes" id="UP000736787"/>
    </source>
</evidence>
<dbReference type="Proteomes" id="UP000736787">
    <property type="component" value="Unassembled WGS sequence"/>
</dbReference>
<dbReference type="EMBL" id="RCMK01000698">
    <property type="protein sequence ID" value="KAG2915635.1"/>
    <property type="molecule type" value="Genomic_DNA"/>
</dbReference>
<reference evidence="1" key="1">
    <citation type="submission" date="2018-10" db="EMBL/GenBank/DDBJ databases">
        <title>Effector identification in a new, highly contiguous assembly of the strawberry crown rot pathogen Phytophthora cactorum.</title>
        <authorList>
            <person name="Armitage A.D."/>
            <person name="Nellist C.F."/>
            <person name="Bates H."/>
            <person name="Vickerstaff R.J."/>
            <person name="Harrison R.J."/>
        </authorList>
    </citation>
    <scope>NUCLEOTIDE SEQUENCE</scope>
    <source>
        <strain evidence="1">4040</strain>
    </source>
</reference>
<gene>
    <name evidence="1" type="ORF">PC117_g17947</name>
</gene>
<organism evidence="1 2">
    <name type="scientific">Phytophthora cactorum</name>
    <dbReference type="NCBI Taxonomy" id="29920"/>
    <lineage>
        <taxon>Eukaryota</taxon>
        <taxon>Sar</taxon>
        <taxon>Stramenopiles</taxon>
        <taxon>Oomycota</taxon>
        <taxon>Peronosporomycetes</taxon>
        <taxon>Peronosporales</taxon>
        <taxon>Peronosporaceae</taxon>
        <taxon>Phytophthora</taxon>
    </lineage>
</organism>
<name>A0A8T1K9B6_9STRA</name>
<dbReference type="VEuPathDB" id="FungiDB:PC110_g22019"/>
<evidence type="ECO:0000313" key="1">
    <source>
        <dbReference type="EMBL" id="KAG2915635.1"/>
    </source>
</evidence>
<protein>
    <submittedName>
        <fullName evidence="1">Uncharacterized protein</fullName>
    </submittedName>
</protein>
<proteinExistence type="predicted"/>